<accession>A0AAV2HVL7</accession>
<dbReference type="GO" id="GO:0045944">
    <property type="term" value="P:positive regulation of transcription by RNA polymerase II"/>
    <property type="evidence" value="ECO:0007669"/>
    <property type="project" value="TreeGrafter"/>
</dbReference>
<evidence type="ECO:0000256" key="2">
    <source>
        <dbReference type="ARBA" id="ARBA00005625"/>
    </source>
</evidence>
<name>A0AAV2HVL7_LYMST</name>
<evidence type="ECO:0000256" key="4">
    <source>
        <dbReference type="SAM" id="MobiDB-lite"/>
    </source>
</evidence>
<feature type="region of interest" description="Disordered" evidence="4">
    <location>
        <begin position="1"/>
        <end position="25"/>
    </location>
</feature>
<reference evidence="5 6" key="1">
    <citation type="submission" date="2024-04" db="EMBL/GenBank/DDBJ databases">
        <authorList>
            <consortium name="Genoscope - CEA"/>
            <person name="William W."/>
        </authorList>
    </citation>
    <scope>NUCLEOTIDE SEQUENCE [LARGE SCALE GENOMIC DNA]</scope>
</reference>
<gene>
    <name evidence="5" type="ORF">GSLYS_00011397001</name>
</gene>
<dbReference type="GO" id="GO:0003712">
    <property type="term" value="F:transcription coregulator activity"/>
    <property type="evidence" value="ECO:0007669"/>
    <property type="project" value="TreeGrafter"/>
</dbReference>
<evidence type="ECO:0000256" key="3">
    <source>
        <dbReference type="ARBA" id="ARBA00023242"/>
    </source>
</evidence>
<proteinExistence type="inferred from homology"/>
<dbReference type="GO" id="GO:0005634">
    <property type="term" value="C:nucleus"/>
    <property type="evidence" value="ECO:0007669"/>
    <property type="project" value="UniProtKB-SubCell"/>
</dbReference>
<protein>
    <recommendedName>
        <fullName evidence="7">Akirin</fullName>
    </recommendedName>
</protein>
<dbReference type="Proteomes" id="UP001497497">
    <property type="component" value="Unassembled WGS sequence"/>
</dbReference>
<dbReference type="GO" id="GO:0000785">
    <property type="term" value="C:chromatin"/>
    <property type="evidence" value="ECO:0007669"/>
    <property type="project" value="TreeGrafter"/>
</dbReference>
<dbReference type="InterPro" id="IPR024132">
    <property type="entry name" value="Akirin"/>
</dbReference>
<dbReference type="GO" id="GO:0045089">
    <property type="term" value="P:positive regulation of innate immune response"/>
    <property type="evidence" value="ECO:0007669"/>
    <property type="project" value="TreeGrafter"/>
</dbReference>
<keyword evidence="6" id="KW-1185">Reference proteome</keyword>
<dbReference type="CDD" id="cd22240">
    <property type="entry name" value="akirin"/>
    <property type="match status" value="1"/>
</dbReference>
<comment type="similarity">
    <text evidence="2">Belongs to the akirin family.</text>
</comment>
<evidence type="ECO:0008006" key="7">
    <source>
        <dbReference type="Google" id="ProtNLM"/>
    </source>
</evidence>
<dbReference type="PANTHER" id="PTHR13293">
    <property type="entry name" value="AKIRIN-RELATED"/>
    <property type="match status" value="1"/>
</dbReference>
<organism evidence="5 6">
    <name type="scientific">Lymnaea stagnalis</name>
    <name type="common">Great pond snail</name>
    <name type="synonym">Helix stagnalis</name>
    <dbReference type="NCBI Taxonomy" id="6523"/>
    <lineage>
        <taxon>Eukaryota</taxon>
        <taxon>Metazoa</taxon>
        <taxon>Spiralia</taxon>
        <taxon>Lophotrochozoa</taxon>
        <taxon>Mollusca</taxon>
        <taxon>Gastropoda</taxon>
        <taxon>Heterobranchia</taxon>
        <taxon>Euthyneura</taxon>
        <taxon>Panpulmonata</taxon>
        <taxon>Hygrophila</taxon>
        <taxon>Lymnaeoidea</taxon>
        <taxon>Lymnaeidae</taxon>
        <taxon>Lymnaea</taxon>
    </lineage>
</organism>
<dbReference type="AlphaFoldDB" id="A0AAV2HVL7"/>
<comment type="subcellular location">
    <subcellularLocation>
        <location evidence="1">Nucleus</location>
    </subcellularLocation>
</comment>
<sequence length="203" mass="23159">MACGATLKRSLEFDPLHSPTQSTPIKRRRCMPMTMVQTPPPTKLHQLTPSPFADISPKLTKEEIAERIGSELKRMQRRKQLFLPRSHSPPLSTCSLLGRQSPPLTLEVLTNVNSNSDFPSTSSQSASGTCSPKQKDVPLFTFKQVTMICERMVREHEEKIRENYDKVLSNKLSEQYEAFLKFNHDQLQKRFGNAPMSCKFFVC</sequence>
<evidence type="ECO:0000313" key="5">
    <source>
        <dbReference type="EMBL" id="CAL1537484.1"/>
    </source>
</evidence>
<evidence type="ECO:0000256" key="1">
    <source>
        <dbReference type="ARBA" id="ARBA00004123"/>
    </source>
</evidence>
<comment type="caution">
    <text evidence="5">The sequence shown here is derived from an EMBL/GenBank/DDBJ whole genome shotgun (WGS) entry which is preliminary data.</text>
</comment>
<dbReference type="PANTHER" id="PTHR13293:SF6">
    <property type="entry name" value="AKIRIN-RELATED"/>
    <property type="match status" value="1"/>
</dbReference>
<dbReference type="EMBL" id="CAXITT010000263">
    <property type="protein sequence ID" value="CAL1537484.1"/>
    <property type="molecule type" value="Genomic_DNA"/>
</dbReference>
<evidence type="ECO:0000313" key="6">
    <source>
        <dbReference type="Proteomes" id="UP001497497"/>
    </source>
</evidence>
<keyword evidence="3" id="KW-0539">Nucleus</keyword>